<dbReference type="FunFam" id="1.25.40.10:FF:000090">
    <property type="entry name" value="Pentatricopeptide repeat-containing protein, chloroplastic"/>
    <property type="match status" value="1"/>
</dbReference>
<dbReference type="InterPro" id="IPR046848">
    <property type="entry name" value="E_motif"/>
</dbReference>
<keyword evidence="18" id="KW-0325">Glycoprotein</keyword>
<dbReference type="GO" id="GO:0005524">
    <property type="term" value="F:ATP binding"/>
    <property type="evidence" value="ECO:0007669"/>
    <property type="project" value="UniProtKB-UniRule"/>
</dbReference>
<dbReference type="SMART" id="SM00220">
    <property type="entry name" value="S_TKc"/>
    <property type="match status" value="1"/>
</dbReference>
<dbReference type="NCBIfam" id="TIGR00756">
    <property type="entry name" value="PPR"/>
    <property type="match status" value="2"/>
</dbReference>
<keyword evidence="7" id="KW-0808">Transferase</keyword>
<dbReference type="FunFam" id="2.60.120.200:FF:000096">
    <property type="entry name" value="L-type lectin-domain containing receptor kinase V.9"/>
    <property type="match status" value="1"/>
</dbReference>
<comment type="similarity">
    <text evidence="2">In the N-terminal section; belongs to the leguminous lectin family.</text>
</comment>
<dbReference type="InterPro" id="IPR017441">
    <property type="entry name" value="Protein_kinase_ATP_BS"/>
</dbReference>
<dbReference type="InterPro" id="IPR011990">
    <property type="entry name" value="TPR-like_helical_dom_sf"/>
</dbReference>
<evidence type="ECO:0000256" key="22">
    <source>
        <dbReference type="PROSITE-ProRule" id="PRU10141"/>
    </source>
</evidence>
<dbReference type="Pfam" id="PF13041">
    <property type="entry name" value="PPR_2"/>
    <property type="match status" value="4"/>
</dbReference>
<dbReference type="InterPro" id="IPR046960">
    <property type="entry name" value="PPR_At4g14850-like_plant"/>
</dbReference>
<dbReference type="InterPro" id="IPR002885">
    <property type="entry name" value="PPR_rpt"/>
</dbReference>
<comment type="catalytic activity">
    <reaction evidence="19">
        <text>L-threonyl-[protein] + ATP = O-phospho-L-threonyl-[protein] + ADP + H(+)</text>
        <dbReference type="Rhea" id="RHEA:46608"/>
        <dbReference type="Rhea" id="RHEA-COMP:11060"/>
        <dbReference type="Rhea" id="RHEA-COMP:11605"/>
        <dbReference type="ChEBI" id="CHEBI:15378"/>
        <dbReference type="ChEBI" id="CHEBI:30013"/>
        <dbReference type="ChEBI" id="CHEBI:30616"/>
        <dbReference type="ChEBI" id="CHEBI:61977"/>
        <dbReference type="ChEBI" id="CHEBI:456216"/>
        <dbReference type="EC" id="2.7.11.1"/>
    </reaction>
</comment>
<keyword evidence="9" id="KW-0732">Signal</keyword>
<dbReference type="Gene3D" id="1.25.40.10">
    <property type="entry name" value="Tetratricopeptide repeat domain"/>
    <property type="match status" value="5"/>
</dbReference>
<evidence type="ECO:0000256" key="20">
    <source>
        <dbReference type="ARBA" id="ARBA00048679"/>
    </source>
</evidence>
<evidence type="ECO:0000256" key="13">
    <source>
        <dbReference type="ARBA" id="ARBA00022777"/>
    </source>
</evidence>
<evidence type="ECO:0000256" key="15">
    <source>
        <dbReference type="ARBA" id="ARBA00022989"/>
    </source>
</evidence>
<dbReference type="Pfam" id="PF01535">
    <property type="entry name" value="PPR"/>
    <property type="match status" value="2"/>
</dbReference>
<keyword evidence="12 22" id="KW-0547">Nucleotide-binding</keyword>
<dbReference type="CDD" id="cd14066">
    <property type="entry name" value="STKc_IRAK"/>
    <property type="match status" value="1"/>
</dbReference>
<dbReference type="PROSITE" id="PS50011">
    <property type="entry name" value="PROTEIN_KINASE_DOM"/>
    <property type="match status" value="1"/>
</dbReference>
<dbReference type="SUPFAM" id="SSF56112">
    <property type="entry name" value="Protein kinase-like (PK-like)"/>
    <property type="match status" value="1"/>
</dbReference>
<feature type="repeat" description="PPR" evidence="21">
    <location>
        <begin position="283"/>
        <end position="317"/>
    </location>
</feature>
<dbReference type="GO" id="GO:0005886">
    <property type="term" value="C:plasma membrane"/>
    <property type="evidence" value="ECO:0007669"/>
    <property type="project" value="UniProtKB-SubCell"/>
</dbReference>
<evidence type="ECO:0000256" key="14">
    <source>
        <dbReference type="ARBA" id="ARBA00022840"/>
    </source>
</evidence>
<evidence type="ECO:0000256" key="8">
    <source>
        <dbReference type="ARBA" id="ARBA00022692"/>
    </source>
</evidence>
<dbReference type="PANTHER" id="PTHR47926:SF342">
    <property type="entry name" value="TETRATRICOPEPTIDE-LIKE HELICAL DOMAIN-CONTAINING PROTEIN-RELATED"/>
    <property type="match status" value="1"/>
</dbReference>
<dbReference type="InterPro" id="IPR011009">
    <property type="entry name" value="Kinase-like_dom_sf"/>
</dbReference>
<dbReference type="InterPro" id="IPR008271">
    <property type="entry name" value="Ser/Thr_kinase_AS"/>
</dbReference>
<dbReference type="Proteomes" id="UP001428341">
    <property type="component" value="Unassembled WGS sequence"/>
</dbReference>
<evidence type="ECO:0000256" key="12">
    <source>
        <dbReference type="ARBA" id="ARBA00022741"/>
    </source>
</evidence>
<dbReference type="GO" id="GO:0003723">
    <property type="term" value="F:RNA binding"/>
    <property type="evidence" value="ECO:0007669"/>
    <property type="project" value="InterPro"/>
</dbReference>
<dbReference type="Gene3D" id="1.10.510.10">
    <property type="entry name" value="Transferase(Phosphotransferase) domain 1"/>
    <property type="match status" value="1"/>
</dbReference>
<evidence type="ECO:0000256" key="16">
    <source>
        <dbReference type="ARBA" id="ARBA00023136"/>
    </source>
</evidence>
<keyword evidence="8 23" id="KW-0812">Transmembrane</keyword>
<evidence type="ECO:0000256" key="19">
    <source>
        <dbReference type="ARBA" id="ARBA00047899"/>
    </source>
</evidence>
<feature type="repeat" description="PPR" evidence="21">
    <location>
        <begin position="486"/>
        <end position="520"/>
    </location>
</feature>
<dbReference type="FunFam" id="3.30.200.20:FF:000112">
    <property type="entry name" value="Lectin-domain containing receptor kinase A4.3"/>
    <property type="match status" value="1"/>
</dbReference>
<evidence type="ECO:0000256" key="3">
    <source>
        <dbReference type="ARBA" id="ARBA00010217"/>
    </source>
</evidence>
<keyword evidence="15 23" id="KW-1133">Transmembrane helix</keyword>
<comment type="subcellular location">
    <subcellularLocation>
        <location evidence="1">Cell membrane</location>
        <topology evidence="1">Single-pass type I membrane protein</topology>
    </subcellularLocation>
</comment>
<keyword evidence="10" id="KW-0430">Lectin</keyword>
<evidence type="ECO:0000256" key="1">
    <source>
        <dbReference type="ARBA" id="ARBA00004251"/>
    </source>
</evidence>
<evidence type="ECO:0000256" key="11">
    <source>
        <dbReference type="ARBA" id="ARBA00022737"/>
    </source>
</evidence>
<evidence type="ECO:0000256" key="18">
    <source>
        <dbReference type="ARBA" id="ARBA00023180"/>
    </source>
</evidence>
<feature type="domain" description="Protein kinase" evidence="24">
    <location>
        <begin position="1041"/>
        <end position="1317"/>
    </location>
</feature>
<evidence type="ECO:0000256" key="10">
    <source>
        <dbReference type="ARBA" id="ARBA00022734"/>
    </source>
</evidence>
<proteinExistence type="inferred from homology"/>
<dbReference type="Gene3D" id="3.30.200.20">
    <property type="entry name" value="Phosphorylase Kinase, domain 1"/>
    <property type="match status" value="1"/>
</dbReference>
<evidence type="ECO:0000313" key="25">
    <source>
        <dbReference type="EMBL" id="KAK9176105.1"/>
    </source>
</evidence>
<keyword evidence="11" id="KW-0677">Repeat</keyword>
<name>A0AAP0Q936_9ROSI</name>
<dbReference type="PROSITE" id="PS00107">
    <property type="entry name" value="PROTEIN_KINASE_ATP"/>
    <property type="match status" value="1"/>
</dbReference>
<evidence type="ECO:0000256" key="23">
    <source>
        <dbReference type="SAM" id="Phobius"/>
    </source>
</evidence>
<keyword evidence="16 23" id="KW-0472">Membrane</keyword>
<dbReference type="GO" id="GO:0009451">
    <property type="term" value="P:RNA modification"/>
    <property type="evidence" value="ECO:0007669"/>
    <property type="project" value="InterPro"/>
</dbReference>
<dbReference type="Pfam" id="PF00069">
    <property type="entry name" value="Pkinase"/>
    <property type="match status" value="1"/>
</dbReference>
<keyword evidence="5" id="KW-1003">Cell membrane</keyword>
<dbReference type="CDD" id="cd06899">
    <property type="entry name" value="lectin_legume_LecRK_Arcelin_ConA"/>
    <property type="match status" value="1"/>
</dbReference>
<keyword evidence="13" id="KW-0418">Kinase</keyword>
<keyword evidence="14 22" id="KW-0067">ATP-binding</keyword>
<dbReference type="PROSITE" id="PS00108">
    <property type="entry name" value="PROTEIN_KINASE_ST"/>
    <property type="match status" value="1"/>
</dbReference>
<protein>
    <recommendedName>
        <fullName evidence="4">non-specific serine/threonine protein kinase</fullName>
        <ecNumber evidence="4">2.7.11.1</ecNumber>
    </recommendedName>
</protein>
<gene>
    <name evidence="25" type="ORF">WN944_028118</name>
</gene>
<dbReference type="InterPro" id="IPR000719">
    <property type="entry name" value="Prot_kinase_dom"/>
</dbReference>
<dbReference type="GO" id="GO:0008270">
    <property type="term" value="F:zinc ion binding"/>
    <property type="evidence" value="ECO:0007669"/>
    <property type="project" value="InterPro"/>
</dbReference>
<reference evidence="25 26" key="1">
    <citation type="submission" date="2024-05" db="EMBL/GenBank/DDBJ databases">
        <title>Haplotype-resolved chromosome-level genome assembly of Huyou (Citrus changshanensis).</title>
        <authorList>
            <person name="Miao C."/>
            <person name="Chen W."/>
            <person name="Wu Y."/>
            <person name="Wang L."/>
            <person name="Zhao S."/>
            <person name="Grierson D."/>
            <person name="Xu C."/>
            <person name="Chen K."/>
        </authorList>
    </citation>
    <scope>NUCLEOTIDE SEQUENCE [LARGE SCALE GENOMIC DNA]</scope>
    <source>
        <strain evidence="25">01-14</strain>
        <tissue evidence="25">Leaf</tissue>
    </source>
</reference>
<comment type="caution">
    <text evidence="25">The sequence shown here is derived from an EMBL/GenBank/DDBJ whole genome shotgun (WGS) entry which is preliminary data.</text>
</comment>
<evidence type="ECO:0000256" key="6">
    <source>
        <dbReference type="ARBA" id="ARBA00022527"/>
    </source>
</evidence>
<evidence type="ECO:0000313" key="26">
    <source>
        <dbReference type="Proteomes" id="UP001428341"/>
    </source>
</evidence>
<keyword evidence="17" id="KW-0675">Receptor</keyword>
<dbReference type="PANTHER" id="PTHR47926">
    <property type="entry name" value="PENTATRICOPEPTIDE REPEAT-CONTAINING PROTEIN"/>
    <property type="match status" value="1"/>
</dbReference>
<evidence type="ECO:0000256" key="5">
    <source>
        <dbReference type="ARBA" id="ARBA00022475"/>
    </source>
</evidence>
<dbReference type="EC" id="2.7.11.1" evidence="4"/>
<dbReference type="GO" id="GO:0030246">
    <property type="term" value="F:carbohydrate binding"/>
    <property type="evidence" value="ECO:0007669"/>
    <property type="project" value="UniProtKB-KW"/>
</dbReference>
<evidence type="ECO:0000256" key="4">
    <source>
        <dbReference type="ARBA" id="ARBA00012513"/>
    </source>
</evidence>
<comment type="catalytic activity">
    <reaction evidence="20">
        <text>L-seryl-[protein] + ATP = O-phospho-L-seryl-[protein] + ADP + H(+)</text>
        <dbReference type="Rhea" id="RHEA:17989"/>
        <dbReference type="Rhea" id="RHEA-COMP:9863"/>
        <dbReference type="Rhea" id="RHEA-COMP:11604"/>
        <dbReference type="ChEBI" id="CHEBI:15378"/>
        <dbReference type="ChEBI" id="CHEBI:29999"/>
        <dbReference type="ChEBI" id="CHEBI:30616"/>
        <dbReference type="ChEBI" id="CHEBI:83421"/>
        <dbReference type="ChEBI" id="CHEBI:456216"/>
        <dbReference type="EC" id="2.7.11.1"/>
    </reaction>
</comment>
<sequence>MANHPSSLCLINTSSFTFPYPVVEQVKPKECNHRKTVKVKEPFASYSACQLFNKSPKRAGLSTSDLIFNGYMNSEEKGIGRNGYSTRNDSFPDGFIDDGCSNNVLVTCYSLESLLDKQFVIKVLSYCSREECLELGRRYHALITKTAVCGDQFVTTSLVNMYAKCGDIKSMVALVKQMPYLDISSCNCLLAGHAKNSLFDQAFRFFMKLDGIDVRPNHYTYSTMLAICGSLSAINEGKQLHAQTMKLQYLSKTAVSNALLTMYIKCGMMEDAESVFEGLVHRNVISWTAIINGFKQHGDYEKALRLVCLMTEDDIDPNEYTFTVALASCASSRNSHMGYMFHAQVIKRGMALGDFVGTAIVDMYSGLGEIWEAKKQLKEMGKSASSVSWNAQIAGFFRNQKTEEAIEAFSQMVWNDAACDEFTYSSILKACSLLPSLATCEQIHSRIVKSKFESNVHVGSSLIEAYNKCGSWEDAERVFSQLTAADVVSWNSMIKAYSQNGRARKAIILFEKMVVEGIRPTNSTFLAVLSACSHSGLVQDGQKVFESMVKEYGILPEEAHYSCMVDLLGRAGKLENALIFISNLPIKPTAPIWRPLFAACRCHSDLKMAEFISKQILELDPDDATVYVTLSNMYAEAGLQADAEEQRKLMKMKEISKEPGCSWIEVYNKIYRFFSQDKSHSEMPKVYEKLKQLMQQIEDIGHTDNEKEDRVLYHSERLAVGFGLISLRAKKQIRVFKNLRLTKTVSPQQEGHAFYRFPIKFNTSSSESLSFSSNFVFAIVTELLSFSGLGMAFVISPSKDLGKAEASPSEYLGLFNASNNGQSTNHILAIELDTVQNFDFDDIDDNHVGIDVNSLISLESAPAAYFSDREGMNKTLELISGDPIQIWISYDGAEKLLNVTLAPMSIPKPTKPLLSKAINLSHILLETMYVGFSASTGSLKSSHYVLGWSFNRSGPALNLDISSLPRLPHLPRPPAKANDKPQLKLVISVSLIAILVVLITIGAAVYIVRNKRYEEVYEDWEREYGPQRFTYKDLYKATKGFKDKDVIGRGGFGKVYRGILASNVQIAVKKVSHDSKQGIKEFVAELVSMGRLRHRNLVKLRGYCRRKGEFLLVYDYMPNGSLDKILHTNIKPFLNWYQQFRIIRGVASGLLYLHEDWEQVVLHRDIKPANVLLDADLNGRLGDFGLARLYDHDTIPQTTKLVGTFGYMDPELMRTGKASTSTDVYAFGVFMLEVASGRRPVEQQGSMETVNLVDWVCDCWKKGAIRDASDSRLEGICEEKQMELVLKLGLFCSHPKPEARPNMRQVMQYLDVSEKYAAGVEQIHINSYSHMVFIHVIQKIPKYAAAVALNFLDGEKKKAIPSPTELLTFARIAIPKFVENE</sequence>
<evidence type="ECO:0000259" key="24">
    <source>
        <dbReference type="PROSITE" id="PS50011"/>
    </source>
</evidence>
<evidence type="ECO:0000256" key="17">
    <source>
        <dbReference type="ARBA" id="ARBA00023170"/>
    </source>
</evidence>
<dbReference type="EMBL" id="JBCGBO010000025">
    <property type="protein sequence ID" value="KAK9176105.1"/>
    <property type="molecule type" value="Genomic_DNA"/>
</dbReference>
<dbReference type="SUPFAM" id="SSF48452">
    <property type="entry name" value="TPR-like"/>
    <property type="match status" value="1"/>
</dbReference>
<dbReference type="PROSITE" id="PS51375">
    <property type="entry name" value="PPR"/>
    <property type="match status" value="3"/>
</dbReference>
<evidence type="ECO:0000256" key="2">
    <source>
        <dbReference type="ARBA" id="ARBA00008536"/>
    </source>
</evidence>
<dbReference type="InterPro" id="IPR001220">
    <property type="entry name" value="Legume_lectin_dom"/>
</dbReference>
<evidence type="ECO:0000256" key="9">
    <source>
        <dbReference type="ARBA" id="ARBA00022729"/>
    </source>
</evidence>
<dbReference type="Pfam" id="PF00139">
    <property type="entry name" value="Lectin_legB"/>
    <property type="match status" value="1"/>
</dbReference>
<dbReference type="Gene3D" id="2.60.120.200">
    <property type="match status" value="1"/>
</dbReference>
<feature type="transmembrane region" description="Helical" evidence="23">
    <location>
        <begin position="775"/>
        <end position="795"/>
    </location>
</feature>
<evidence type="ECO:0000256" key="7">
    <source>
        <dbReference type="ARBA" id="ARBA00022679"/>
    </source>
</evidence>
<keyword evidence="6" id="KW-0723">Serine/threonine-protein kinase</keyword>
<dbReference type="Pfam" id="PF20431">
    <property type="entry name" value="E_motif"/>
    <property type="match status" value="1"/>
</dbReference>
<dbReference type="SUPFAM" id="SSF49899">
    <property type="entry name" value="Concanavalin A-like lectins/glucanases"/>
    <property type="match status" value="1"/>
</dbReference>
<dbReference type="FunFam" id="1.10.510.10:FF:000108">
    <property type="entry name" value="L-type lectin-domain containing receptor kinase S.4"/>
    <property type="match status" value="1"/>
</dbReference>
<evidence type="ECO:0000256" key="21">
    <source>
        <dbReference type="PROSITE-ProRule" id="PRU00708"/>
    </source>
</evidence>
<dbReference type="GO" id="GO:0004674">
    <property type="term" value="F:protein serine/threonine kinase activity"/>
    <property type="evidence" value="ECO:0007669"/>
    <property type="project" value="UniProtKB-KW"/>
</dbReference>
<feature type="transmembrane region" description="Helical" evidence="23">
    <location>
        <begin position="985"/>
        <end position="1008"/>
    </location>
</feature>
<dbReference type="FunFam" id="1.25.40.10:FF:000381">
    <property type="entry name" value="Pentatricopeptide repeat-containing protein"/>
    <property type="match status" value="1"/>
</dbReference>
<organism evidence="25 26">
    <name type="scientific">Citrus x changshan-huyou</name>
    <dbReference type="NCBI Taxonomy" id="2935761"/>
    <lineage>
        <taxon>Eukaryota</taxon>
        <taxon>Viridiplantae</taxon>
        <taxon>Streptophyta</taxon>
        <taxon>Embryophyta</taxon>
        <taxon>Tracheophyta</taxon>
        <taxon>Spermatophyta</taxon>
        <taxon>Magnoliopsida</taxon>
        <taxon>eudicotyledons</taxon>
        <taxon>Gunneridae</taxon>
        <taxon>Pentapetalae</taxon>
        <taxon>rosids</taxon>
        <taxon>malvids</taxon>
        <taxon>Sapindales</taxon>
        <taxon>Rutaceae</taxon>
        <taxon>Aurantioideae</taxon>
        <taxon>Citrus</taxon>
    </lineage>
</organism>
<keyword evidence="26" id="KW-1185">Reference proteome</keyword>
<accession>A0AAP0Q936</accession>
<dbReference type="InterPro" id="IPR013320">
    <property type="entry name" value="ConA-like_dom_sf"/>
</dbReference>
<feature type="repeat" description="PPR" evidence="21">
    <location>
        <begin position="182"/>
        <end position="216"/>
    </location>
</feature>
<comment type="similarity">
    <text evidence="3">In the C-terminal section; belongs to the protein kinase superfamily. Ser/Thr protein kinase family.</text>
</comment>
<feature type="binding site" evidence="22">
    <location>
        <position position="1070"/>
    </location>
    <ligand>
        <name>ATP</name>
        <dbReference type="ChEBI" id="CHEBI:30616"/>
    </ligand>
</feature>